<dbReference type="Pfam" id="PF12836">
    <property type="entry name" value="HHH_3"/>
    <property type="match status" value="1"/>
</dbReference>
<organism evidence="3 4">
    <name type="scientific">Paenibacillus vini</name>
    <dbReference type="NCBI Taxonomy" id="1476024"/>
    <lineage>
        <taxon>Bacteria</taxon>
        <taxon>Bacillati</taxon>
        <taxon>Bacillota</taxon>
        <taxon>Bacilli</taxon>
        <taxon>Bacillales</taxon>
        <taxon>Paenibacillaceae</taxon>
        <taxon>Paenibacillus</taxon>
    </lineage>
</organism>
<protein>
    <recommendedName>
        <fullName evidence="2">Helix-hairpin-helix DNA-binding motif class 1 domain-containing protein</fullName>
    </recommendedName>
</protein>
<evidence type="ECO:0000259" key="2">
    <source>
        <dbReference type="SMART" id="SM00278"/>
    </source>
</evidence>
<name>A0ABQ4MHC3_9BACL</name>
<dbReference type="Proteomes" id="UP000679992">
    <property type="component" value="Unassembled WGS sequence"/>
</dbReference>
<dbReference type="RefSeq" id="WP_244861663.1">
    <property type="nucleotide sequence ID" value="NZ_BOSL01000018.1"/>
</dbReference>
<evidence type="ECO:0000256" key="1">
    <source>
        <dbReference type="SAM" id="MobiDB-lite"/>
    </source>
</evidence>
<dbReference type="PANTHER" id="PTHR21180">
    <property type="entry name" value="ENDONUCLEASE/EXONUCLEASE/PHOSPHATASE FAMILY DOMAIN-CONTAINING PROTEIN 1"/>
    <property type="match status" value="1"/>
</dbReference>
<feature type="region of interest" description="Disordered" evidence="1">
    <location>
        <begin position="63"/>
        <end position="129"/>
    </location>
</feature>
<feature type="domain" description="Helix-hairpin-helix DNA-binding motif class 1" evidence="2">
    <location>
        <begin position="175"/>
        <end position="194"/>
    </location>
</feature>
<dbReference type="PANTHER" id="PTHR21180:SF32">
    <property type="entry name" value="ENDONUCLEASE_EXONUCLEASE_PHOSPHATASE FAMILY DOMAIN-CONTAINING PROTEIN 1"/>
    <property type="match status" value="1"/>
</dbReference>
<dbReference type="Gene3D" id="1.10.150.280">
    <property type="entry name" value="AF1531-like domain"/>
    <property type="match status" value="1"/>
</dbReference>
<reference evidence="3 4" key="1">
    <citation type="submission" date="2021-03" db="EMBL/GenBank/DDBJ databases">
        <title>Antimicrobial resistance genes in bacteria isolated from Japanese honey, and their potential for conferring macrolide and lincosamide resistance in the American foulbrood pathogen Paenibacillus larvae.</title>
        <authorList>
            <person name="Okamoto M."/>
            <person name="Kumagai M."/>
            <person name="Kanamori H."/>
            <person name="Takamatsu D."/>
        </authorList>
    </citation>
    <scope>NUCLEOTIDE SEQUENCE [LARGE SCALE GENOMIC DNA]</scope>
    <source>
        <strain evidence="3 4">J42TS3</strain>
    </source>
</reference>
<evidence type="ECO:0000313" key="4">
    <source>
        <dbReference type="Proteomes" id="UP000679992"/>
    </source>
</evidence>
<feature type="compositionally biased region" description="Polar residues" evidence="1">
    <location>
        <begin position="86"/>
        <end position="97"/>
    </location>
</feature>
<dbReference type="SUPFAM" id="SSF47781">
    <property type="entry name" value="RuvA domain 2-like"/>
    <property type="match status" value="1"/>
</dbReference>
<dbReference type="InterPro" id="IPR004509">
    <property type="entry name" value="Competence_ComEA_HhH"/>
</dbReference>
<sequence>MKREHIILSVVSAVVGAGLMLLALGGAKPSGIEGWIPVNESVASAMSLKDDGAAAAGGYVEPAKQAGGEDENTVQLSGNGSEGGQKAQNSTDQTVQGISHVPEANALPGDSPVPGTTGDSAGAPAAAVQQQDQSGLISINTAGTIELQEIPGIGEKKAQAIVDYRNAHGPFKSVNELTKVKGIGDKMLEKMKPHIGL</sequence>
<dbReference type="EMBL" id="BOSL01000018">
    <property type="protein sequence ID" value="GIP55357.1"/>
    <property type="molecule type" value="Genomic_DNA"/>
</dbReference>
<proteinExistence type="predicted"/>
<dbReference type="InterPro" id="IPR003583">
    <property type="entry name" value="Hlx-hairpin-Hlx_DNA-bd_motif"/>
</dbReference>
<dbReference type="SMART" id="SM00278">
    <property type="entry name" value="HhH1"/>
    <property type="match status" value="2"/>
</dbReference>
<keyword evidence="4" id="KW-1185">Reference proteome</keyword>
<dbReference type="InterPro" id="IPR051675">
    <property type="entry name" value="Endo/Exo/Phosphatase_dom_1"/>
</dbReference>
<feature type="domain" description="Helix-hairpin-helix DNA-binding motif class 1" evidence="2">
    <location>
        <begin position="145"/>
        <end position="164"/>
    </location>
</feature>
<accession>A0ABQ4MHC3</accession>
<evidence type="ECO:0000313" key="3">
    <source>
        <dbReference type="EMBL" id="GIP55357.1"/>
    </source>
</evidence>
<dbReference type="InterPro" id="IPR010994">
    <property type="entry name" value="RuvA_2-like"/>
</dbReference>
<comment type="caution">
    <text evidence="3">The sequence shown here is derived from an EMBL/GenBank/DDBJ whole genome shotgun (WGS) entry which is preliminary data.</text>
</comment>
<gene>
    <name evidence="3" type="ORF">J42TS3_43920</name>
</gene>
<dbReference type="NCBIfam" id="TIGR00426">
    <property type="entry name" value="competence protein ComEA helix-hairpin-helix repeat region"/>
    <property type="match status" value="1"/>
</dbReference>